<dbReference type="PROSITE" id="PS51737">
    <property type="entry name" value="RECOMBINASE_DNA_BIND"/>
    <property type="match status" value="1"/>
</dbReference>
<evidence type="ECO:0000259" key="1">
    <source>
        <dbReference type="PROSITE" id="PS51736"/>
    </source>
</evidence>
<dbReference type="RefSeq" id="WP_315994864.1">
    <property type="nucleotide sequence ID" value="NZ_JAWDIS010000002.1"/>
</dbReference>
<evidence type="ECO:0000313" key="3">
    <source>
        <dbReference type="EMBL" id="MDU0367665.1"/>
    </source>
</evidence>
<dbReference type="SUPFAM" id="SSF53041">
    <property type="entry name" value="Resolvase-like"/>
    <property type="match status" value="1"/>
</dbReference>
<proteinExistence type="predicted"/>
<evidence type="ECO:0000313" key="4">
    <source>
        <dbReference type="Proteomes" id="UP001263371"/>
    </source>
</evidence>
<dbReference type="EMBL" id="JAWDIS010000002">
    <property type="protein sequence ID" value="MDU0367665.1"/>
    <property type="molecule type" value="Genomic_DNA"/>
</dbReference>
<evidence type="ECO:0000259" key="2">
    <source>
        <dbReference type="PROSITE" id="PS51737"/>
    </source>
</evidence>
<dbReference type="InterPro" id="IPR036162">
    <property type="entry name" value="Resolvase-like_N_sf"/>
</dbReference>
<dbReference type="SMART" id="SM00857">
    <property type="entry name" value="Resolvase"/>
    <property type="match status" value="1"/>
</dbReference>
<protein>
    <submittedName>
        <fullName evidence="3">Recombinase family protein</fullName>
    </submittedName>
</protein>
<dbReference type="PROSITE" id="PS51736">
    <property type="entry name" value="RECOMBINASES_3"/>
    <property type="match status" value="1"/>
</dbReference>
<dbReference type="InterPro" id="IPR038109">
    <property type="entry name" value="DNA_bind_recomb_sf"/>
</dbReference>
<dbReference type="CDD" id="cd00338">
    <property type="entry name" value="Ser_Recombinase"/>
    <property type="match status" value="1"/>
</dbReference>
<name>A0ABU3T8S2_9MICO</name>
<dbReference type="Gene3D" id="3.90.1750.20">
    <property type="entry name" value="Putative Large Serine Recombinase, Chain B, Domain 2"/>
    <property type="match status" value="1"/>
</dbReference>
<dbReference type="Proteomes" id="UP001263371">
    <property type="component" value="Unassembled WGS sequence"/>
</dbReference>
<dbReference type="PANTHER" id="PTHR30461">
    <property type="entry name" value="DNA-INVERTASE FROM LAMBDOID PROPHAGE"/>
    <property type="match status" value="1"/>
</dbReference>
<keyword evidence="4" id="KW-1185">Reference proteome</keyword>
<comment type="caution">
    <text evidence="3">The sequence shown here is derived from an EMBL/GenBank/DDBJ whole genome shotgun (WGS) entry which is preliminary data.</text>
</comment>
<dbReference type="Pfam" id="PF07508">
    <property type="entry name" value="Recombinase"/>
    <property type="match status" value="1"/>
</dbReference>
<dbReference type="Pfam" id="PF00239">
    <property type="entry name" value="Resolvase"/>
    <property type="match status" value="1"/>
</dbReference>
<dbReference type="Gene3D" id="3.40.50.1390">
    <property type="entry name" value="Resolvase, N-terminal catalytic domain"/>
    <property type="match status" value="1"/>
</dbReference>
<dbReference type="InterPro" id="IPR011109">
    <property type="entry name" value="DNA_bind_recombinase_dom"/>
</dbReference>
<sequence length="436" mass="47723">MTTCAIYVRQSMDKATGIDRQLVRCRALAASRGWDVVAEFEDNAVSAYKTRGSGSAWSKLLASDAEVIVSVNLDRLLRGQADLLTIIVTGKTVATVEGDLDLTTADGRFRAELLTSLATFETNRKRERHIRANESRVASGLPVPGKRRYGFEPGNVVEREAEADVIRKAYADLLAGRSLRSIAAEWGRPPARVRTVLINPSYAGWVQRRGQLFEAAPEVARIVDRETWQAAQDLLMDESRRVGPGPKPRHLLTTIARCECGERMHSASRYYKCATGEPHSTIDRVTLDNYVKARLAIILTEDAGTPAVGEVGPLASRLRELEDERSRWTTVAALPGADMAQATRELARIASEAEKASRELGTARVAGHHAALIDDVMAAIQETLARGEDEDGILDLDLGEFTHYFDALDLDLRRGLVESKVTVTVAHGGKVTVAAR</sequence>
<accession>A0ABU3T8S2</accession>
<organism evidence="3 4">
    <name type="scientific">Microbacterium galbum</name>
    <dbReference type="NCBI Taxonomy" id="3075994"/>
    <lineage>
        <taxon>Bacteria</taxon>
        <taxon>Bacillati</taxon>
        <taxon>Actinomycetota</taxon>
        <taxon>Actinomycetes</taxon>
        <taxon>Micrococcales</taxon>
        <taxon>Microbacteriaceae</taxon>
        <taxon>Microbacterium</taxon>
    </lineage>
</organism>
<reference evidence="3 4" key="1">
    <citation type="submission" date="2023-09" db="EMBL/GenBank/DDBJ databases">
        <title>Microbacterium fusihabitans sp. nov., Microbacterium phycihabitans sp. nov., and Microbacterium cervinum sp. nov., isolated from dried seaweeds of beach.</title>
        <authorList>
            <person name="Lee S.D."/>
        </authorList>
    </citation>
    <scope>NUCLEOTIDE SEQUENCE [LARGE SCALE GENOMIC DNA]</scope>
    <source>
        <strain evidence="3 4">KSW4-17</strain>
    </source>
</reference>
<gene>
    <name evidence="3" type="ORF">RWH45_10590</name>
</gene>
<dbReference type="InterPro" id="IPR050639">
    <property type="entry name" value="SSR_resolvase"/>
</dbReference>
<feature type="domain" description="Recombinase" evidence="2">
    <location>
        <begin position="148"/>
        <end position="241"/>
    </location>
</feature>
<dbReference type="PANTHER" id="PTHR30461:SF23">
    <property type="entry name" value="DNA RECOMBINASE-RELATED"/>
    <property type="match status" value="1"/>
</dbReference>
<dbReference type="InterPro" id="IPR006119">
    <property type="entry name" value="Resolv_N"/>
</dbReference>
<feature type="domain" description="Resolvase/invertase-type recombinase catalytic" evidence="1">
    <location>
        <begin position="3"/>
        <end position="140"/>
    </location>
</feature>